<dbReference type="InterPro" id="IPR000868">
    <property type="entry name" value="Isochorismatase-like_dom"/>
</dbReference>
<comment type="similarity">
    <text evidence="1">Belongs to the isochorismatase family.</text>
</comment>
<protein>
    <submittedName>
        <fullName evidence="8">Cytochrome p450 2c31</fullName>
    </submittedName>
</protein>
<keyword evidence="3 6" id="KW-0479">Metal-binding</keyword>
<keyword evidence="5 6" id="KW-0408">Iron</keyword>
<dbReference type="GO" id="GO:0016705">
    <property type="term" value="F:oxidoreductase activity, acting on paired donors, with incorporation or reduction of molecular oxygen"/>
    <property type="evidence" value="ECO:0007669"/>
    <property type="project" value="InterPro"/>
</dbReference>
<dbReference type="SUPFAM" id="SSF52499">
    <property type="entry name" value="Isochorismatase-like hydrolases"/>
    <property type="match status" value="1"/>
</dbReference>
<dbReference type="OMA" id="VGKHIGY"/>
<evidence type="ECO:0000256" key="2">
    <source>
        <dbReference type="ARBA" id="ARBA00010617"/>
    </source>
</evidence>
<dbReference type="GO" id="GO:0004497">
    <property type="term" value="F:monooxygenase activity"/>
    <property type="evidence" value="ECO:0007669"/>
    <property type="project" value="InterPro"/>
</dbReference>
<dbReference type="GO" id="GO:0020037">
    <property type="term" value="F:heme binding"/>
    <property type="evidence" value="ECO:0007669"/>
    <property type="project" value="InterPro"/>
</dbReference>
<name>S3BMX2_OPHP1</name>
<evidence type="ECO:0000256" key="3">
    <source>
        <dbReference type="ARBA" id="ARBA00022723"/>
    </source>
</evidence>
<dbReference type="InterPro" id="IPR036396">
    <property type="entry name" value="Cyt_P450_sf"/>
</dbReference>
<feature type="domain" description="Isochorismatase-like" evidence="7">
    <location>
        <begin position="32"/>
        <end position="193"/>
    </location>
</feature>
<dbReference type="PANTHER" id="PTHR46300">
    <property type="entry name" value="P450, PUTATIVE (EUROFUNG)-RELATED-RELATED"/>
    <property type="match status" value="1"/>
</dbReference>
<reference evidence="8 9" key="1">
    <citation type="journal article" date="2013" name="BMC Genomics">
        <title>The genome and transcriptome of the pine saprophyte Ophiostoma piceae, and a comparison with the bark beetle-associated pine pathogen Grosmannia clavigera.</title>
        <authorList>
            <person name="Haridas S."/>
            <person name="Wang Y."/>
            <person name="Lim L."/>
            <person name="Massoumi Alamouti S."/>
            <person name="Jackman S."/>
            <person name="Docking R."/>
            <person name="Robertson G."/>
            <person name="Birol I."/>
            <person name="Bohlmann J."/>
            <person name="Breuil C."/>
        </authorList>
    </citation>
    <scope>NUCLEOTIDE SEQUENCE [LARGE SCALE GENOMIC DNA]</scope>
    <source>
        <strain evidence="8 9">UAMH 11346</strain>
    </source>
</reference>
<dbReference type="AlphaFoldDB" id="S3BMX2"/>
<gene>
    <name evidence="8" type="ORF">F503_06550</name>
</gene>
<dbReference type="GO" id="GO:0005506">
    <property type="term" value="F:iron ion binding"/>
    <property type="evidence" value="ECO:0007669"/>
    <property type="project" value="InterPro"/>
</dbReference>
<dbReference type="HOGENOM" id="CLU_001570_2_3_1"/>
<evidence type="ECO:0000256" key="1">
    <source>
        <dbReference type="ARBA" id="ARBA00006336"/>
    </source>
</evidence>
<dbReference type="InterPro" id="IPR050364">
    <property type="entry name" value="Cytochrome_P450_fung"/>
</dbReference>
<dbReference type="PRINTS" id="PR00385">
    <property type="entry name" value="P450"/>
</dbReference>
<accession>S3BMX2</accession>
<proteinExistence type="inferred from homology"/>
<dbReference type="VEuPathDB" id="FungiDB:F503_06550"/>
<dbReference type="Gene3D" id="1.10.630.10">
    <property type="entry name" value="Cytochrome P450"/>
    <property type="match status" value="1"/>
</dbReference>
<organism evidence="8 9">
    <name type="scientific">Ophiostoma piceae (strain UAMH 11346)</name>
    <name type="common">Sap stain fungus</name>
    <dbReference type="NCBI Taxonomy" id="1262450"/>
    <lineage>
        <taxon>Eukaryota</taxon>
        <taxon>Fungi</taxon>
        <taxon>Dikarya</taxon>
        <taxon>Ascomycota</taxon>
        <taxon>Pezizomycotina</taxon>
        <taxon>Sordariomycetes</taxon>
        <taxon>Sordariomycetidae</taxon>
        <taxon>Ophiostomatales</taxon>
        <taxon>Ophiostomataceae</taxon>
        <taxon>Ophiostoma</taxon>
    </lineage>
</organism>
<evidence type="ECO:0000256" key="6">
    <source>
        <dbReference type="PIRSR" id="PIRSR602401-1"/>
    </source>
</evidence>
<dbReference type="STRING" id="1262450.S3BMX2"/>
<evidence type="ECO:0000259" key="7">
    <source>
        <dbReference type="Pfam" id="PF00857"/>
    </source>
</evidence>
<evidence type="ECO:0000256" key="4">
    <source>
        <dbReference type="ARBA" id="ARBA00023002"/>
    </source>
</evidence>
<keyword evidence="4" id="KW-0560">Oxidoreductase</keyword>
<dbReference type="Gene3D" id="3.40.50.850">
    <property type="entry name" value="Isochorismatase-like"/>
    <property type="match status" value="1"/>
</dbReference>
<comment type="similarity">
    <text evidence="2">Belongs to the cytochrome P450 family.</text>
</comment>
<dbReference type="InterPro" id="IPR036380">
    <property type="entry name" value="Isochorismatase-like_sf"/>
</dbReference>
<dbReference type="InterPro" id="IPR017972">
    <property type="entry name" value="Cyt_P450_CS"/>
</dbReference>
<dbReference type="eggNOG" id="KOG0156">
    <property type="taxonomic scope" value="Eukaryota"/>
</dbReference>
<dbReference type="Pfam" id="PF00857">
    <property type="entry name" value="Isochorismatase"/>
    <property type="match status" value="1"/>
</dbReference>
<dbReference type="Pfam" id="PF00067">
    <property type="entry name" value="p450"/>
    <property type="match status" value="1"/>
</dbReference>
<dbReference type="EMBL" id="KE148176">
    <property type="protein sequence ID" value="EPE02574.1"/>
    <property type="molecule type" value="Genomic_DNA"/>
</dbReference>
<dbReference type="InterPro" id="IPR001128">
    <property type="entry name" value="Cyt_P450"/>
</dbReference>
<feature type="binding site" description="axial binding residue" evidence="6">
    <location>
        <position position="652"/>
    </location>
    <ligand>
        <name>heme</name>
        <dbReference type="ChEBI" id="CHEBI:30413"/>
    </ligand>
    <ligandPart>
        <name>Fe</name>
        <dbReference type="ChEBI" id="CHEBI:18248"/>
    </ligandPart>
</feature>
<comment type="cofactor">
    <cofactor evidence="6">
        <name>heme</name>
        <dbReference type="ChEBI" id="CHEBI:30413"/>
    </cofactor>
</comment>
<dbReference type="SUPFAM" id="SSF48264">
    <property type="entry name" value="Cytochrome P450"/>
    <property type="match status" value="1"/>
</dbReference>
<keyword evidence="6" id="KW-0349">Heme</keyword>
<dbReference type="PANTHER" id="PTHR46300:SF5">
    <property type="entry name" value="CYTOCHROME P450"/>
    <property type="match status" value="1"/>
</dbReference>
<sequence>MASALLASDYPAYAESISNKTQAPLGWGVRPALIILDVAKPYFSSSSPQSLLQSSCGTGETIPAAVASLVASARSGGCPVIWANTLFTNANLRDAGLWKQKVSAKVLGAFNEKDSERQHVGFLEGLAPETAVQENRSVVPDLVINKKFASAFFGTNLATQLQFLNVDTLVFCGARTGGEIRQSALDAQGLGFRGIFLLRSTMMSVHDLPPAVLLAAAASICFVSLYLVPRILGKRKYHLPPGPPGEFVLGHYRKIPFVAAFKQYAKWSREYSSDVLYFETFGTKWIVLDSLKASVDLLDKRGANYSDRPKFIMFEELRMGWAPTLTWLRWGPRMQRHRKILQPAFSKSQVRQYQDNQKKQALLCLKSIADDPNSWNNAIRRFAVAIVLNISFGVDVDGPDSPWIKIADDAAEAISNSGAPASSIVDRFPATRHLPTWLPFMERLRYARKWRWAIEAITNVPFSQAKQEMDQKIIRKCFAHDRLAIYNTNAEKGVENEFNMDDIRGAAATIYIAGNDTTATTVILFVLYLMQNPRAQQRAQKEVDRVVGTKRLPTWEDIPNLPYLNLILQETYRMNPLSPLGIPHAALNDDVYNGMYIPEGTIVYQNIWSMHHNEDVYSDPMIFRPERYLSKAEGGNGEPFPVGNFGFGRRVCIGRTLAENSMMIILVNLVATMTLDYPLDKDGHRTPFEPDWSFRGQAHPLPFPASFSLRSAKAEELLRNAF</sequence>
<dbReference type="PRINTS" id="PR00463">
    <property type="entry name" value="EP450I"/>
</dbReference>
<dbReference type="Proteomes" id="UP000016923">
    <property type="component" value="Unassembled WGS sequence"/>
</dbReference>
<dbReference type="InterPro" id="IPR002401">
    <property type="entry name" value="Cyt_P450_E_grp-I"/>
</dbReference>
<evidence type="ECO:0000313" key="8">
    <source>
        <dbReference type="EMBL" id="EPE02574.1"/>
    </source>
</evidence>
<evidence type="ECO:0000256" key="5">
    <source>
        <dbReference type="ARBA" id="ARBA00023004"/>
    </source>
</evidence>
<evidence type="ECO:0000313" key="9">
    <source>
        <dbReference type="Proteomes" id="UP000016923"/>
    </source>
</evidence>
<dbReference type="CDD" id="cd11065">
    <property type="entry name" value="CYP64-like"/>
    <property type="match status" value="1"/>
</dbReference>
<keyword evidence="9" id="KW-1185">Reference proteome</keyword>
<dbReference type="OrthoDB" id="2789670at2759"/>
<dbReference type="PROSITE" id="PS00086">
    <property type="entry name" value="CYTOCHROME_P450"/>
    <property type="match status" value="1"/>
</dbReference>